<evidence type="ECO:0000259" key="2">
    <source>
        <dbReference type="Pfam" id="PF18480"/>
    </source>
</evidence>
<sequence>MKFLVDNPLSKVFAQNLSEAGLDVVHVRDLDLHKAPDEKIFDLAKKREQDNNLRGYGLRNHSGKDGKAGNSPALP</sequence>
<protein>
    <recommendedName>
        <fullName evidence="2">DUF5615 domain-containing protein</fullName>
    </recommendedName>
</protein>
<gene>
    <name evidence="3" type="ORF">TH606_06535</name>
</gene>
<keyword evidence="4" id="KW-1185">Reference proteome</keyword>
<dbReference type="STRING" id="1795632.TH606_06535"/>
<feature type="region of interest" description="Disordered" evidence="1">
    <location>
        <begin position="51"/>
        <end position="75"/>
    </location>
</feature>
<evidence type="ECO:0000313" key="4">
    <source>
        <dbReference type="Proteomes" id="UP000076964"/>
    </source>
</evidence>
<name>A0A177E7X8_9BACT</name>
<dbReference type="OrthoDB" id="27473at2"/>
<evidence type="ECO:0000313" key="3">
    <source>
        <dbReference type="EMBL" id="OAG27540.1"/>
    </source>
</evidence>
<evidence type="ECO:0000256" key="1">
    <source>
        <dbReference type="SAM" id="MobiDB-lite"/>
    </source>
</evidence>
<dbReference type="AlphaFoldDB" id="A0A177E7X8"/>
<dbReference type="Proteomes" id="UP000076964">
    <property type="component" value="Unassembled WGS sequence"/>
</dbReference>
<feature type="domain" description="DUF5615" evidence="2">
    <location>
        <begin position="1"/>
        <end position="47"/>
    </location>
</feature>
<dbReference type="InterPro" id="IPR041049">
    <property type="entry name" value="DUF5615"/>
</dbReference>
<reference evidence="3 4" key="1">
    <citation type="submission" date="2016-02" db="EMBL/GenBank/DDBJ databases">
        <title>Draft genome sequence of Thermodesulfatator sp. S606.</title>
        <authorList>
            <person name="Lai Q."/>
            <person name="Cao J."/>
            <person name="Dupont S."/>
            <person name="Shao Z."/>
            <person name="Jebbar M."/>
            <person name="Alain K."/>
        </authorList>
    </citation>
    <scope>NUCLEOTIDE SEQUENCE [LARGE SCALE GENOMIC DNA]</scope>
    <source>
        <strain evidence="3 4">S606</strain>
    </source>
</reference>
<dbReference type="EMBL" id="LSFI01000027">
    <property type="protein sequence ID" value="OAG27540.1"/>
    <property type="molecule type" value="Genomic_DNA"/>
</dbReference>
<accession>A0A177E7X8</accession>
<comment type="caution">
    <text evidence="3">The sequence shown here is derived from an EMBL/GenBank/DDBJ whole genome shotgun (WGS) entry which is preliminary data.</text>
</comment>
<proteinExistence type="predicted"/>
<organism evidence="3 4">
    <name type="scientific">Thermodesulfatator autotrophicus</name>
    <dbReference type="NCBI Taxonomy" id="1795632"/>
    <lineage>
        <taxon>Bacteria</taxon>
        <taxon>Pseudomonadati</taxon>
        <taxon>Thermodesulfobacteriota</taxon>
        <taxon>Thermodesulfobacteria</taxon>
        <taxon>Thermodesulfobacteriales</taxon>
        <taxon>Thermodesulfatatoraceae</taxon>
        <taxon>Thermodesulfatator</taxon>
    </lineage>
</organism>
<dbReference type="Pfam" id="PF18480">
    <property type="entry name" value="DUF5615"/>
    <property type="match status" value="1"/>
</dbReference>
<dbReference type="RefSeq" id="WP_068542168.1">
    <property type="nucleotide sequence ID" value="NZ_LSFI01000027.1"/>
</dbReference>